<dbReference type="Proteomes" id="UP001254759">
    <property type="component" value="Unassembled WGS sequence"/>
</dbReference>
<dbReference type="Pfam" id="PF13466">
    <property type="entry name" value="STAS_2"/>
    <property type="match status" value="1"/>
</dbReference>
<dbReference type="Gene3D" id="3.30.750.24">
    <property type="entry name" value="STAS domain"/>
    <property type="match status" value="1"/>
</dbReference>
<organism evidence="2 3">
    <name type="scientific">Pseudoxanthomonas sacheonensis</name>
    <dbReference type="NCBI Taxonomy" id="443615"/>
    <lineage>
        <taxon>Bacteria</taxon>
        <taxon>Pseudomonadati</taxon>
        <taxon>Pseudomonadota</taxon>
        <taxon>Gammaproteobacteria</taxon>
        <taxon>Lysobacterales</taxon>
        <taxon>Lysobacteraceae</taxon>
        <taxon>Pseudoxanthomonas</taxon>
    </lineage>
</organism>
<gene>
    <name evidence="2" type="ORF">J2W94_002038</name>
</gene>
<dbReference type="SUPFAM" id="SSF52091">
    <property type="entry name" value="SpoIIaa-like"/>
    <property type="match status" value="1"/>
</dbReference>
<dbReference type="InterPro" id="IPR036513">
    <property type="entry name" value="STAS_dom_sf"/>
</dbReference>
<accession>A0ABU1RSJ6</accession>
<keyword evidence="3" id="KW-1185">Reference proteome</keyword>
<dbReference type="EMBL" id="JAVDTT010000002">
    <property type="protein sequence ID" value="MDR6841753.1"/>
    <property type="molecule type" value="Genomic_DNA"/>
</dbReference>
<sequence>MAANNTGDTASVDRDGDALVFAGAIDRAAAAGLWPSASKLLAGAQRIVLTKVTSVDSAGLALLAELAARLRAAGAAPQIEGEPAGLSELRTAYRLTSGLDFPGTTPTP</sequence>
<reference evidence="2 3" key="1">
    <citation type="submission" date="2023-07" db="EMBL/GenBank/DDBJ databases">
        <title>Sorghum-associated microbial communities from plants grown in Nebraska, USA.</title>
        <authorList>
            <person name="Schachtman D."/>
        </authorList>
    </citation>
    <scope>NUCLEOTIDE SEQUENCE [LARGE SCALE GENOMIC DNA]</scope>
    <source>
        <strain evidence="2 3">BE107</strain>
    </source>
</reference>
<protein>
    <submittedName>
        <fullName evidence="2">Phospholipid transport system transporter-binding protein</fullName>
    </submittedName>
</protein>
<evidence type="ECO:0000259" key="1">
    <source>
        <dbReference type="Pfam" id="PF13466"/>
    </source>
</evidence>
<proteinExistence type="predicted"/>
<dbReference type="RefSeq" id="WP_310092830.1">
    <property type="nucleotide sequence ID" value="NZ_JAVDTT010000002.1"/>
</dbReference>
<evidence type="ECO:0000313" key="3">
    <source>
        <dbReference type="Proteomes" id="UP001254759"/>
    </source>
</evidence>
<evidence type="ECO:0000313" key="2">
    <source>
        <dbReference type="EMBL" id="MDR6841753.1"/>
    </source>
</evidence>
<comment type="caution">
    <text evidence="2">The sequence shown here is derived from an EMBL/GenBank/DDBJ whole genome shotgun (WGS) entry which is preliminary data.</text>
</comment>
<dbReference type="InterPro" id="IPR058548">
    <property type="entry name" value="MlaB-like_STAS"/>
</dbReference>
<feature type="domain" description="MlaB-like STAS" evidence="1">
    <location>
        <begin position="19"/>
        <end position="95"/>
    </location>
</feature>
<name>A0ABU1RSJ6_9GAMM</name>